<feature type="domain" description="Nephrocystin 3-like N-terminal" evidence="3">
    <location>
        <begin position="380"/>
        <end position="539"/>
    </location>
</feature>
<protein>
    <submittedName>
        <fullName evidence="4">Purine and uridine phosphorylase</fullName>
    </submittedName>
</protein>
<dbReference type="Gene3D" id="3.40.50.1580">
    <property type="entry name" value="Nucleoside phosphorylase domain"/>
    <property type="match status" value="1"/>
</dbReference>
<dbReference type="SUPFAM" id="SSF53167">
    <property type="entry name" value="Purine and uridine phosphorylases"/>
    <property type="match status" value="1"/>
</dbReference>
<keyword evidence="1" id="KW-0677">Repeat</keyword>
<sequence>MSAATLTHDDYTVGWISPLEVEEIAALEMLDEQHVQLPQPQTDHNAYYLGSIYGHNVVIAGLPKTGNCSTATVVAHMTSTFRRLRFGLLVGIGGGVPTRTAAGHIRLGHVVVSQPTGQHSGALQYDRGKAEVGEFRRTGFLPPPPNVLLNAARRMGIERARAREDPLITNIDRIETSITGLSKFKRPRGDADILYEPDYVHHNRDLTCRKCRCSSDRRVTRNTEDSDEDNEDEQRDPAKYVVVHRGTIATGEKVMRNGCERDQLAKEHGILCFEMEAAGALDDFPCLVVRGISDYSDSHKNDKWHGYAAAAAAAYARELFRHMPIDEVKQCKVAESVVKQIGEDTRFLARSAHESNIRRWLNPPDPSANHNQARKEHHPGTGLWFLQSEQYRQWKTKPESTLWLYGIPGCGKSVLSSTVIEDLKKTCRGAREIVLYFYFNFNDSSKQTFESMVRSLCFQLYQQHQGSQKYLEQLCSSCMNGNQQPEHRQLCDVFYSMLNTCSAIQIVLDALDECTTRKELLFWLPTLEKNGLKVFLTSRREEDIESSLSKWMVATSRVPIQQKPVDEDIRALIHSEIASDKELQRWQNRPEVCTEIELKLMENAGGMFRWAVCQLDVLRECLDLPSLEDALTSLPQGLDETYERILNNILDKHKQYAIRLLQFLTFSERPLRLEEAIDAIVVFPDRTPAFDERHRMPQPREITRFCSSLVSIVNHEIEPSKNSGDYLQLAHFSVKEYLVSKR</sequence>
<evidence type="ECO:0000259" key="2">
    <source>
        <dbReference type="Pfam" id="PF22939"/>
    </source>
</evidence>
<name>A0A9P4UQI6_9PEZI</name>
<dbReference type="OrthoDB" id="1577640at2759"/>
<dbReference type="Gene3D" id="3.40.50.300">
    <property type="entry name" value="P-loop containing nucleotide triphosphate hydrolases"/>
    <property type="match status" value="1"/>
</dbReference>
<dbReference type="SUPFAM" id="SSF52540">
    <property type="entry name" value="P-loop containing nucleoside triphosphate hydrolases"/>
    <property type="match status" value="1"/>
</dbReference>
<dbReference type="InterPro" id="IPR056884">
    <property type="entry name" value="NPHP3-like_N"/>
</dbReference>
<reference evidence="4" key="1">
    <citation type="journal article" date="2020" name="Stud. Mycol.">
        <title>101 Dothideomycetes genomes: a test case for predicting lifestyles and emergence of pathogens.</title>
        <authorList>
            <person name="Haridas S."/>
            <person name="Albert R."/>
            <person name="Binder M."/>
            <person name="Bloem J."/>
            <person name="Labutti K."/>
            <person name="Salamov A."/>
            <person name="Andreopoulos B."/>
            <person name="Baker S."/>
            <person name="Barry K."/>
            <person name="Bills G."/>
            <person name="Bluhm B."/>
            <person name="Cannon C."/>
            <person name="Castanera R."/>
            <person name="Culley D."/>
            <person name="Daum C."/>
            <person name="Ezra D."/>
            <person name="Gonzalez J."/>
            <person name="Henrissat B."/>
            <person name="Kuo A."/>
            <person name="Liang C."/>
            <person name="Lipzen A."/>
            <person name="Lutzoni F."/>
            <person name="Magnuson J."/>
            <person name="Mondo S."/>
            <person name="Nolan M."/>
            <person name="Ohm R."/>
            <person name="Pangilinan J."/>
            <person name="Park H.-J."/>
            <person name="Ramirez L."/>
            <person name="Alfaro M."/>
            <person name="Sun H."/>
            <person name="Tritt A."/>
            <person name="Yoshinaga Y."/>
            <person name="Zwiers L.-H."/>
            <person name="Turgeon B."/>
            <person name="Goodwin S."/>
            <person name="Spatafora J."/>
            <person name="Crous P."/>
            <person name="Grigoriev I."/>
        </authorList>
    </citation>
    <scope>NUCLEOTIDE SEQUENCE</scope>
    <source>
        <strain evidence="4">CBS 116435</strain>
    </source>
</reference>
<organism evidence="4 5">
    <name type="scientific">Polychaeton citri CBS 116435</name>
    <dbReference type="NCBI Taxonomy" id="1314669"/>
    <lineage>
        <taxon>Eukaryota</taxon>
        <taxon>Fungi</taxon>
        <taxon>Dikarya</taxon>
        <taxon>Ascomycota</taxon>
        <taxon>Pezizomycotina</taxon>
        <taxon>Dothideomycetes</taxon>
        <taxon>Dothideomycetidae</taxon>
        <taxon>Capnodiales</taxon>
        <taxon>Capnodiaceae</taxon>
        <taxon>Polychaeton</taxon>
    </lineage>
</organism>
<dbReference type="InterPro" id="IPR035994">
    <property type="entry name" value="Nucleoside_phosphorylase_sf"/>
</dbReference>
<comment type="caution">
    <text evidence="4">The sequence shown here is derived from an EMBL/GenBank/DDBJ whole genome shotgun (WGS) entry which is preliminary data.</text>
</comment>
<gene>
    <name evidence="4" type="ORF">K431DRAFT_269175</name>
</gene>
<dbReference type="GO" id="GO:0009116">
    <property type="term" value="P:nucleoside metabolic process"/>
    <property type="evidence" value="ECO:0007669"/>
    <property type="project" value="InterPro"/>
</dbReference>
<accession>A0A9P4UQI6</accession>
<dbReference type="InterPro" id="IPR027417">
    <property type="entry name" value="P-loop_NTPase"/>
</dbReference>
<dbReference type="InterPro" id="IPR053137">
    <property type="entry name" value="NLR-like"/>
</dbReference>
<feature type="non-terminal residue" evidence="4">
    <location>
        <position position="742"/>
    </location>
</feature>
<dbReference type="Proteomes" id="UP000799441">
    <property type="component" value="Unassembled WGS sequence"/>
</dbReference>
<dbReference type="Pfam" id="PF24883">
    <property type="entry name" value="NPHP3_N"/>
    <property type="match status" value="1"/>
</dbReference>
<proteinExistence type="predicted"/>
<evidence type="ECO:0000259" key="3">
    <source>
        <dbReference type="Pfam" id="PF24883"/>
    </source>
</evidence>
<evidence type="ECO:0000256" key="1">
    <source>
        <dbReference type="ARBA" id="ARBA00022737"/>
    </source>
</evidence>
<dbReference type="GO" id="GO:0003824">
    <property type="term" value="F:catalytic activity"/>
    <property type="evidence" value="ECO:0007669"/>
    <property type="project" value="InterPro"/>
</dbReference>
<dbReference type="PANTHER" id="PTHR46082:SF11">
    <property type="entry name" value="AAA+ ATPASE DOMAIN-CONTAINING PROTEIN-RELATED"/>
    <property type="match status" value="1"/>
</dbReference>
<dbReference type="PANTHER" id="PTHR46082">
    <property type="entry name" value="ATP/GTP-BINDING PROTEIN-RELATED"/>
    <property type="match status" value="1"/>
</dbReference>
<keyword evidence="5" id="KW-1185">Reference proteome</keyword>
<feature type="domain" description="GPI inositol-deacylase winged helix" evidence="2">
    <location>
        <begin position="651"/>
        <end position="740"/>
    </location>
</feature>
<dbReference type="AlphaFoldDB" id="A0A9P4UQI6"/>
<evidence type="ECO:0000313" key="4">
    <source>
        <dbReference type="EMBL" id="KAF2721065.1"/>
    </source>
</evidence>
<evidence type="ECO:0000313" key="5">
    <source>
        <dbReference type="Proteomes" id="UP000799441"/>
    </source>
</evidence>
<dbReference type="EMBL" id="MU003793">
    <property type="protein sequence ID" value="KAF2721065.1"/>
    <property type="molecule type" value="Genomic_DNA"/>
</dbReference>
<dbReference type="InterPro" id="IPR054471">
    <property type="entry name" value="GPIID_WHD"/>
</dbReference>
<dbReference type="Pfam" id="PF22939">
    <property type="entry name" value="WHD_GPIID"/>
    <property type="match status" value="1"/>
</dbReference>